<organism evidence="1 2">
    <name type="scientific">Flavobacterium sediminilitoris</name>
    <dbReference type="NCBI Taxonomy" id="2024526"/>
    <lineage>
        <taxon>Bacteria</taxon>
        <taxon>Pseudomonadati</taxon>
        <taxon>Bacteroidota</taxon>
        <taxon>Flavobacteriia</taxon>
        <taxon>Flavobacteriales</taxon>
        <taxon>Flavobacteriaceae</taxon>
        <taxon>Flavobacterium</taxon>
    </lineage>
</organism>
<gene>
    <name evidence="1" type="ORF">LXD69_13730</name>
</gene>
<reference evidence="1" key="1">
    <citation type="submission" date="2021-12" db="EMBL/GenBank/DDBJ databases">
        <authorList>
            <person name="Cha I.-T."/>
            <person name="Lee K.-E."/>
            <person name="Park S.-J."/>
        </authorList>
    </citation>
    <scope>NUCLEOTIDE SEQUENCE</scope>
    <source>
        <strain evidence="1">YSM-43</strain>
    </source>
</reference>
<dbReference type="Proteomes" id="UP000830454">
    <property type="component" value="Chromosome"/>
</dbReference>
<evidence type="ECO:0000313" key="1">
    <source>
        <dbReference type="EMBL" id="UOX33093.1"/>
    </source>
</evidence>
<keyword evidence="2" id="KW-1185">Reference proteome</keyword>
<sequence length="163" mass="19095">MISRIETNILVNPFTNYNYYDILIDGISLEETILKNLNIEIKKGLVSTFLNWLSNPSERETIWKRTLPEIDQTTFLPILMCGEDLDLLCDVIIAETVTDNNYVYWKRFGLDIGNGENMPKSIGKNVQWFMNSSEIIFDKNQYSEVLNKFRKYLNEENGNLCYK</sequence>
<name>A0ABY4HK81_9FLAO</name>
<dbReference type="RefSeq" id="WP_052705100.1">
    <property type="nucleotide sequence ID" value="NZ_CP090145.1"/>
</dbReference>
<reference evidence="1" key="2">
    <citation type="submission" date="2022-04" db="EMBL/GenBank/DDBJ databases">
        <title>Complete Genome Sequence of Flavobacterium sediminilitoris YSM-43, Isolated from a Tidal Sediment.</title>
        <authorList>
            <person name="Lee P.A."/>
        </authorList>
    </citation>
    <scope>NUCLEOTIDE SEQUENCE</scope>
    <source>
        <strain evidence="1">YSM-43</strain>
    </source>
</reference>
<accession>A0ABY4HK81</accession>
<dbReference type="EMBL" id="CP090145">
    <property type="protein sequence ID" value="UOX33093.1"/>
    <property type="molecule type" value="Genomic_DNA"/>
</dbReference>
<proteinExistence type="predicted"/>
<protein>
    <submittedName>
        <fullName evidence="1">Uncharacterized protein</fullName>
    </submittedName>
</protein>
<evidence type="ECO:0000313" key="2">
    <source>
        <dbReference type="Proteomes" id="UP000830454"/>
    </source>
</evidence>